<dbReference type="EMBL" id="GGEC01071017">
    <property type="protein sequence ID" value="MBX51501.1"/>
    <property type="molecule type" value="Transcribed_RNA"/>
</dbReference>
<sequence>MILNIVIISLVEVLYWARRTLLLAKPFP</sequence>
<name>A0A2P2PA49_RHIMU</name>
<proteinExistence type="predicted"/>
<protein>
    <submittedName>
        <fullName evidence="1">Uncharacterized protein</fullName>
    </submittedName>
</protein>
<reference evidence="1" key="1">
    <citation type="submission" date="2018-02" db="EMBL/GenBank/DDBJ databases">
        <title>Rhizophora mucronata_Transcriptome.</title>
        <authorList>
            <person name="Meera S.P."/>
            <person name="Sreeshan A."/>
            <person name="Augustine A."/>
        </authorList>
    </citation>
    <scope>NUCLEOTIDE SEQUENCE</scope>
    <source>
        <tissue evidence="1">Leaf</tissue>
    </source>
</reference>
<dbReference type="AlphaFoldDB" id="A0A2P2PA49"/>
<evidence type="ECO:0000313" key="1">
    <source>
        <dbReference type="EMBL" id="MBX51501.1"/>
    </source>
</evidence>
<accession>A0A2P2PA49</accession>
<organism evidence="1">
    <name type="scientific">Rhizophora mucronata</name>
    <name type="common">Asiatic mangrove</name>
    <dbReference type="NCBI Taxonomy" id="61149"/>
    <lineage>
        <taxon>Eukaryota</taxon>
        <taxon>Viridiplantae</taxon>
        <taxon>Streptophyta</taxon>
        <taxon>Embryophyta</taxon>
        <taxon>Tracheophyta</taxon>
        <taxon>Spermatophyta</taxon>
        <taxon>Magnoliopsida</taxon>
        <taxon>eudicotyledons</taxon>
        <taxon>Gunneridae</taxon>
        <taxon>Pentapetalae</taxon>
        <taxon>rosids</taxon>
        <taxon>fabids</taxon>
        <taxon>Malpighiales</taxon>
        <taxon>Rhizophoraceae</taxon>
        <taxon>Rhizophora</taxon>
    </lineage>
</organism>